<dbReference type="CDD" id="cd01335">
    <property type="entry name" value="Radical_SAM"/>
    <property type="match status" value="1"/>
</dbReference>
<dbReference type="RefSeq" id="WP_301637978.1">
    <property type="nucleotide sequence ID" value="NZ_JADYTN010000010.1"/>
</dbReference>
<evidence type="ECO:0000256" key="2">
    <source>
        <dbReference type="ARBA" id="ARBA00022691"/>
    </source>
</evidence>
<proteinExistence type="predicted"/>
<dbReference type="InterPro" id="IPR013785">
    <property type="entry name" value="Aldolase_TIM"/>
</dbReference>
<keyword evidence="4" id="KW-0408">Iron</keyword>
<evidence type="ECO:0000256" key="4">
    <source>
        <dbReference type="ARBA" id="ARBA00023004"/>
    </source>
</evidence>
<dbReference type="Proteomes" id="UP001200470">
    <property type="component" value="Unassembled WGS sequence"/>
</dbReference>
<dbReference type="PANTHER" id="PTHR11228">
    <property type="entry name" value="RADICAL SAM DOMAIN PROTEIN"/>
    <property type="match status" value="1"/>
</dbReference>
<dbReference type="Gene3D" id="3.20.20.70">
    <property type="entry name" value="Aldolase class I"/>
    <property type="match status" value="1"/>
</dbReference>
<evidence type="ECO:0000256" key="3">
    <source>
        <dbReference type="ARBA" id="ARBA00022723"/>
    </source>
</evidence>
<keyword evidence="3" id="KW-0479">Metal-binding</keyword>
<keyword evidence="2" id="KW-0949">S-adenosyl-L-methionine</keyword>
<dbReference type="InterPro" id="IPR007197">
    <property type="entry name" value="rSAM"/>
</dbReference>
<dbReference type="SFLD" id="SFLDS00029">
    <property type="entry name" value="Radical_SAM"/>
    <property type="match status" value="1"/>
</dbReference>
<organism evidence="7 8">
    <name type="scientific">Xylanibacter brevis</name>
    <dbReference type="NCBI Taxonomy" id="83231"/>
    <lineage>
        <taxon>Bacteria</taxon>
        <taxon>Pseudomonadati</taxon>
        <taxon>Bacteroidota</taxon>
        <taxon>Bacteroidia</taxon>
        <taxon>Bacteroidales</taxon>
        <taxon>Prevotellaceae</taxon>
        <taxon>Xylanibacter</taxon>
    </lineage>
</organism>
<dbReference type="PROSITE" id="PS51918">
    <property type="entry name" value="RADICAL_SAM"/>
    <property type="match status" value="1"/>
</dbReference>
<gene>
    <name evidence="7" type="ORF">I6E12_06000</name>
</gene>
<sequence length="444" mass="50597">MTIGYRIVKEAAPALISILGKQKFEMGGEYRISDFTIMVNCEEGILYHSCLTGELIVVTDRVCAYQYLVEHWFIVSSDIDEKSKLPNIKKLLRCLSKKQKKGYKTFEVITTTSCNARCYYCYESGFRHMSLNHETAEKVIDFIHLNRCSNRIKLKWYGGEPLMNVKAIDEICEGLLAKEITFKSTMISNGILFSDEVITKAKRLWNLQNVRITLDGTENVYNATKNYKNYVGNPYQKVLNNIDNLLSNGISVTIRLNIEDKNILDVKVLIRLLSDKYRGNNLLDFMLRPLNNTSTNNQIESIGRSRDNILKEITLMKDKLFEEGFLVNCGKLTGLTLCSCIADSGKYIAIKPNGELAYCSSDFDSKTFGSVYSKSPVIPFPELSKQPHEKQAICNDCPLFPICSPSKLCPACLKPICNDMQKTYNIEDVKLTMKKEYRISKTKF</sequence>
<comment type="caution">
    <text evidence="7">The sequence shown here is derived from an EMBL/GenBank/DDBJ whole genome shotgun (WGS) entry which is preliminary data.</text>
</comment>
<dbReference type="InterPro" id="IPR050377">
    <property type="entry name" value="Radical_SAM_PqqE_MftC-like"/>
</dbReference>
<feature type="domain" description="Radical SAM core" evidence="6">
    <location>
        <begin position="100"/>
        <end position="326"/>
    </location>
</feature>
<evidence type="ECO:0000313" key="8">
    <source>
        <dbReference type="Proteomes" id="UP001200470"/>
    </source>
</evidence>
<evidence type="ECO:0000259" key="6">
    <source>
        <dbReference type="PROSITE" id="PS51918"/>
    </source>
</evidence>
<name>A0ABS9CIB2_9BACT</name>
<keyword evidence="5" id="KW-0411">Iron-sulfur</keyword>
<comment type="cofactor">
    <cofactor evidence="1">
        <name>[4Fe-4S] cluster</name>
        <dbReference type="ChEBI" id="CHEBI:49883"/>
    </cofactor>
</comment>
<dbReference type="InterPro" id="IPR058240">
    <property type="entry name" value="rSAM_sf"/>
</dbReference>
<keyword evidence="8" id="KW-1185">Reference proteome</keyword>
<protein>
    <submittedName>
        <fullName evidence="7">Radical SAM protein</fullName>
    </submittedName>
</protein>
<accession>A0ABS9CIB2</accession>
<evidence type="ECO:0000256" key="1">
    <source>
        <dbReference type="ARBA" id="ARBA00001966"/>
    </source>
</evidence>
<dbReference type="SFLD" id="SFLDG01067">
    <property type="entry name" value="SPASM/twitch_domain_containing"/>
    <property type="match status" value="1"/>
</dbReference>
<reference evidence="7 8" key="1">
    <citation type="submission" date="2020-12" db="EMBL/GenBank/DDBJ databases">
        <title>Whole genome sequences of gut porcine anaerobes.</title>
        <authorList>
            <person name="Kubasova T."/>
            <person name="Jahodarova E."/>
            <person name="Rychlik I."/>
        </authorList>
    </citation>
    <scope>NUCLEOTIDE SEQUENCE [LARGE SCALE GENOMIC DNA]</scope>
    <source>
        <strain evidence="7 8">An925</strain>
    </source>
</reference>
<dbReference type="PANTHER" id="PTHR11228:SF7">
    <property type="entry name" value="PQQA PEPTIDE CYCLASE"/>
    <property type="match status" value="1"/>
</dbReference>
<dbReference type="SUPFAM" id="SSF102114">
    <property type="entry name" value="Radical SAM enzymes"/>
    <property type="match status" value="1"/>
</dbReference>
<evidence type="ECO:0000256" key="5">
    <source>
        <dbReference type="ARBA" id="ARBA00023014"/>
    </source>
</evidence>
<dbReference type="EMBL" id="JADYTN010000010">
    <property type="protein sequence ID" value="MCF2563661.1"/>
    <property type="molecule type" value="Genomic_DNA"/>
</dbReference>
<evidence type="ECO:0000313" key="7">
    <source>
        <dbReference type="EMBL" id="MCF2563661.1"/>
    </source>
</evidence>
<dbReference type="Pfam" id="PF04055">
    <property type="entry name" value="Radical_SAM"/>
    <property type="match status" value="1"/>
</dbReference>